<accession>A0A9Q7XQF1</accession>
<evidence type="ECO:0000313" key="2">
    <source>
        <dbReference type="Proteomes" id="UP000254259"/>
    </source>
</evidence>
<dbReference type="AlphaFoldDB" id="A0A9Q7XQF1"/>
<geneLocation type="plasmid" evidence="2">
    <name>cbm2636_mp</name>
</geneLocation>
<name>A0A9Q7XQF1_9BURK</name>
<dbReference type="EMBL" id="LT984814">
    <property type="protein sequence ID" value="SPD66833.1"/>
    <property type="molecule type" value="Genomic_DNA"/>
</dbReference>
<sequence length="81" mass="9753">MVRQLQTSLRPELNITRLTLPERIFFAQRLDARMPTCRMGRAGDQKCCWRCHRIAARMWMHLYTADRFAKDEPREQLMKSI</sequence>
<proteinExistence type="predicted"/>
<evidence type="ECO:0000313" key="1">
    <source>
        <dbReference type="EMBL" id="SPD66833.1"/>
    </source>
</evidence>
<gene>
    <name evidence="1" type="ORF">CBM2636_MP10469</name>
</gene>
<organism evidence="1 2">
    <name type="scientific">Cupriavidus taiwanensis</name>
    <dbReference type="NCBI Taxonomy" id="164546"/>
    <lineage>
        <taxon>Bacteria</taxon>
        <taxon>Pseudomonadati</taxon>
        <taxon>Pseudomonadota</taxon>
        <taxon>Betaproteobacteria</taxon>
        <taxon>Burkholderiales</taxon>
        <taxon>Burkholderiaceae</taxon>
        <taxon>Cupriavidus</taxon>
    </lineage>
</organism>
<reference evidence="1 2" key="1">
    <citation type="submission" date="2018-01" db="EMBL/GenBank/DDBJ databases">
        <authorList>
            <person name="Clerissi C."/>
        </authorList>
    </citation>
    <scope>NUCLEOTIDE SEQUENCE [LARGE SCALE GENOMIC DNA]</scope>
    <source>
        <strain evidence="1">Cupriavidus taiwanensis SWF 66322</strain>
        <plasmid evidence="2">cbm2636_mp</plasmid>
    </source>
</reference>
<dbReference type="Proteomes" id="UP000254259">
    <property type="component" value="Plasmid CBM2636_mp"/>
</dbReference>
<keyword evidence="1" id="KW-0614">Plasmid</keyword>
<protein>
    <submittedName>
        <fullName evidence="1">Uncharacterized protein</fullName>
    </submittedName>
</protein>